<name>A0A8J5GKW0_ZINOF</name>
<comment type="caution">
    <text evidence="2">The sequence shown here is derived from an EMBL/GenBank/DDBJ whole genome shotgun (WGS) entry which is preliminary data.</text>
</comment>
<dbReference type="SUPFAM" id="SSF111331">
    <property type="entry name" value="NAD kinase/diacylglycerol kinase-like"/>
    <property type="match status" value="1"/>
</dbReference>
<organism evidence="2 3">
    <name type="scientific">Zingiber officinale</name>
    <name type="common">Ginger</name>
    <name type="synonym">Amomum zingiber</name>
    <dbReference type="NCBI Taxonomy" id="94328"/>
    <lineage>
        <taxon>Eukaryota</taxon>
        <taxon>Viridiplantae</taxon>
        <taxon>Streptophyta</taxon>
        <taxon>Embryophyta</taxon>
        <taxon>Tracheophyta</taxon>
        <taxon>Spermatophyta</taxon>
        <taxon>Magnoliopsida</taxon>
        <taxon>Liliopsida</taxon>
        <taxon>Zingiberales</taxon>
        <taxon>Zingiberaceae</taxon>
        <taxon>Zingiber</taxon>
    </lineage>
</organism>
<dbReference type="InterPro" id="IPR016064">
    <property type="entry name" value="NAD/diacylglycerol_kinase_sf"/>
</dbReference>
<dbReference type="AlphaFoldDB" id="A0A8J5GKW0"/>
<evidence type="ECO:0000313" key="3">
    <source>
        <dbReference type="Proteomes" id="UP000734854"/>
    </source>
</evidence>
<proteinExistence type="predicted"/>
<reference evidence="2 3" key="1">
    <citation type="submission" date="2020-08" db="EMBL/GenBank/DDBJ databases">
        <title>Plant Genome Project.</title>
        <authorList>
            <person name="Zhang R.-G."/>
        </authorList>
    </citation>
    <scope>NUCLEOTIDE SEQUENCE [LARGE SCALE GENOMIC DNA]</scope>
    <source>
        <tissue evidence="2">Rhizome</tissue>
    </source>
</reference>
<dbReference type="InterPro" id="IPR017438">
    <property type="entry name" value="ATP-NAD_kinase_N"/>
</dbReference>
<dbReference type="GO" id="GO:0016301">
    <property type="term" value="F:kinase activity"/>
    <property type="evidence" value="ECO:0007669"/>
    <property type="project" value="InterPro"/>
</dbReference>
<dbReference type="EMBL" id="JACMSC010000010">
    <property type="protein sequence ID" value="KAG6503383.1"/>
    <property type="molecule type" value="Genomic_DNA"/>
</dbReference>
<evidence type="ECO:0000259" key="1">
    <source>
        <dbReference type="PROSITE" id="PS50146"/>
    </source>
</evidence>
<feature type="domain" description="DAGKc" evidence="1">
    <location>
        <begin position="111"/>
        <end position="152"/>
    </location>
</feature>
<gene>
    <name evidence="2" type="ORF">ZIOFF_035695</name>
</gene>
<evidence type="ECO:0000313" key="2">
    <source>
        <dbReference type="EMBL" id="KAG6503383.1"/>
    </source>
</evidence>
<sequence length="152" mass="16643">MSKFENLPFLKKEAKVKSLQQTDAHVTSDHPLKLKEHRLDIGDENYDLLGYEVYSGKLVLNNKNKGTTANEQIGSRIGNSDSIDAKLSSKALAWGSHVLYVGDVISLVGFEMEVVKIEYAGHARELASTIEISNYPDGIVCVGGDGIVNKVH</sequence>
<dbReference type="Gene3D" id="3.40.50.10330">
    <property type="entry name" value="Probable inorganic polyphosphate/atp-NAD kinase, domain 1"/>
    <property type="match status" value="1"/>
</dbReference>
<dbReference type="InterPro" id="IPR001206">
    <property type="entry name" value="Diacylglycerol_kinase_cat_dom"/>
</dbReference>
<dbReference type="Pfam" id="PF00781">
    <property type="entry name" value="DAGK_cat"/>
    <property type="match status" value="1"/>
</dbReference>
<protein>
    <recommendedName>
        <fullName evidence="1">DAGKc domain-containing protein</fullName>
    </recommendedName>
</protein>
<dbReference type="Proteomes" id="UP000734854">
    <property type="component" value="Unassembled WGS sequence"/>
</dbReference>
<accession>A0A8J5GKW0</accession>
<keyword evidence="3" id="KW-1185">Reference proteome</keyword>
<dbReference type="PROSITE" id="PS50146">
    <property type="entry name" value="DAGK"/>
    <property type="match status" value="1"/>
</dbReference>